<dbReference type="SUPFAM" id="SSF52091">
    <property type="entry name" value="SpoIIaa-like"/>
    <property type="match status" value="1"/>
</dbReference>
<proteinExistence type="predicted"/>
<keyword evidence="3" id="KW-1185">Reference proteome</keyword>
<evidence type="ECO:0000313" key="3">
    <source>
        <dbReference type="Proteomes" id="UP000199202"/>
    </source>
</evidence>
<dbReference type="PROSITE" id="PS50801">
    <property type="entry name" value="STAS"/>
    <property type="match status" value="1"/>
</dbReference>
<dbReference type="STRING" id="633440.SAMN05421869_13033"/>
<reference evidence="2 3" key="1">
    <citation type="submission" date="2016-10" db="EMBL/GenBank/DDBJ databases">
        <authorList>
            <person name="de Groot N.N."/>
        </authorList>
    </citation>
    <scope>NUCLEOTIDE SEQUENCE [LARGE SCALE GENOMIC DNA]</scope>
    <source>
        <strain evidence="2 3">CGMCC 4.6533</strain>
    </source>
</reference>
<dbReference type="AlphaFoldDB" id="A0A1G9MJE0"/>
<dbReference type="EMBL" id="FNDJ01000030">
    <property type="protein sequence ID" value="SDL74406.1"/>
    <property type="molecule type" value="Genomic_DNA"/>
</dbReference>
<accession>A0A1G9MJE0</accession>
<dbReference type="Pfam" id="PF01740">
    <property type="entry name" value="STAS"/>
    <property type="match status" value="1"/>
</dbReference>
<dbReference type="GO" id="GO:0043856">
    <property type="term" value="F:anti-sigma factor antagonist activity"/>
    <property type="evidence" value="ECO:0007669"/>
    <property type="project" value="TreeGrafter"/>
</dbReference>
<feature type="domain" description="STAS" evidence="1">
    <location>
        <begin position="8"/>
        <end position="124"/>
    </location>
</feature>
<dbReference type="CDD" id="cd07043">
    <property type="entry name" value="STAS_anti-anti-sigma_factors"/>
    <property type="match status" value="1"/>
</dbReference>
<sequence length="125" mass="13816">MTEPHQRLMINVRAEPPPQVVALRGALDWTTAADAERVLDRAFQAQREGELIMILDLSELRFCDSTGISCLIRIQQRIDEAAGTLVVAGLQGKPEELLRRTGVLGRALDAYPNLDLARQALARQA</sequence>
<dbReference type="RefSeq" id="WP_090945494.1">
    <property type="nucleotide sequence ID" value="NZ_FNDJ01000030.1"/>
</dbReference>
<protein>
    <submittedName>
        <fullName evidence="2">Anti-sigma B factor antagonist</fullName>
    </submittedName>
</protein>
<evidence type="ECO:0000259" key="1">
    <source>
        <dbReference type="PROSITE" id="PS50801"/>
    </source>
</evidence>
<gene>
    <name evidence="2" type="ORF">SAMN05421869_13033</name>
</gene>
<dbReference type="PANTHER" id="PTHR33495:SF2">
    <property type="entry name" value="ANTI-SIGMA FACTOR ANTAGONIST TM_1081-RELATED"/>
    <property type="match status" value="1"/>
</dbReference>
<name>A0A1G9MJE0_9ACTN</name>
<dbReference type="Gene3D" id="3.30.750.24">
    <property type="entry name" value="STAS domain"/>
    <property type="match status" value="1"/>
</dbReference>
<dbReference type="Proteomes" id="UP000199202">
    <property type="component" value="Unassembled WGS sequence"/>
</dbReference>
<dbReference type="PANTHER" id="PTHR33495">
    <property type="entry name" value="ANTI-SIGMA FACTOR ANTAGONIST TM_1081-RELATED-RELATED"/>
    <property type="match status" value="1"/>
</dbReference>
<evidence type="ECO:0000313" key="2">
    <source>
        <dbReference type="EMBL" id="SDL74406.1"/>
    </source>
</evidence>
<dbReference type="InterPro" id="IPR036513">
    <property type="entry name" value="STAS_dom_sf"/>
</dbReference>
<dbReference type="OrthoDB" id="3532493at2"/>
<dbReference type="InterPro" id="IPR002645">
    <property type="entry name" value="STAS_dom"/>
</dbReference>
<organism evidence="2 3">
    <name type="scientific">Nonomuraea jiangxiensis</name>
    <dbReference type="NCBI Taxonomy" id="633440"/>
    <lineage>
        <taxon>Bacteria</taxon>
        <taxon>Bacillati</taxon>
        <taxon>Actinomycetota</taxon>
        <taxon>Actinomycetes</taxon>
        <taxon>Streptosporangiales</taxon>
        <taxon>Streptosporangiaceae</taxon>
        <taxon>Nonomuraea</taxon>
    </lineage>
</organism>